<gene>
    <name evidence="1" type="ORF">K402DRAFT_431903</name>
</gene>
<evidence type="ECO:0000313" key="2">
    <source>
        <dbReference type="Proteomes" id="UP000800041"/>
    </source>
</evidence>
<keyword evidence="2" id="KW-1185">Reference proteome</keyword>
<evidence type="ECO:0000313" key="1">
    <source>
        <dbReference type="EMBL" id="KAF1986052.1"/>
    </source>
</evidence>
<dbReference type="OrthoDB" id="5067772at2759"/>
<dbReference type="EMBL" id="ML977159">
    <property type="protein sequence ID" value="KAF1986052.1"/>
    <property type="molecule type" value="Genomic_DNA"/>
</dbReference>
<dbReference type="Proteomes" id="UP000800041">
    <property type="component" value="Unassembled WGS sequence"/>
</dbReference>
<accession>A0A6G1GZ18</accession>
<protein>
    <recommendedName>
        <fullName evidence="3">BED-type domain-containing protein</fullName>
    </recommendedName>
</protein>
<evidence type="ECO:0008006" key="3">
    <source>
        <dbReference type="Google" id="ProtNLM"/>
    </source>
</evidence>
<proteinExistence type="predicted"/>
<dbReference type="AlphaFoldDB" id="A0A6G1GZ18"/>
<reference evidence="1" key="1">
    <citation type="journal article" date="2020" name="Stud. Mycol.">
        <title>101 Dothideomycetes genomes: a test case for predicting lifestyles and emergence of pathogens.</title>
        <authorList>
            <person name="Haridas S."/>
            <person name="Albert R."/>
            <person name="Binder M."/>
            <person name="Bloem J."/>
            <person name="Labutti K."/>
            <person name="Salamov A."/>
            <person name="Andreopoulos B."/>
            <person name="Baker S."/>
            <person name="Barry K."/>
            <person name="Bills G."/>
            <person name="Bluhm B."/>
            <person name="Cannon C."/>
            <person name="Castanera R."/>
            <person name="Culley D."/>
            <person name="Daum C."/>
            <person name="Ezra D."/>
            <person name="Gonzalez J."/>
            <person name="Henrissat B."/>
            <person name="Kuo A."/>
            <person name="Liang C."/>
            <person name="Lipzen A."/>
            <person name="Lutzoni F."/>
            <person name="Magnuson J."/>
            <person name="Mondo S."/>
            <person name="Nolan M."/>
            <person name="Ohm R."/>
            <person name="Pangilinan J."/>
            <person name="Park H.-J."/>
            <person name="Ramirez L."/>
            <person name="Alfaro M."/>
            <person name="Sun H."/>
            <person name="Tritt A."/>
            <person name="Yoshinaga Y."/>
            <person name="Zwiers L.-H."/>
            <person name="Turgeon B."/>
            <person name="Goodwin S."/>
            <person name="Spatafora J."/>
            <person name="Crous P."/>
            <person name="Grigoriev I."/>
        </authorList>
    </citation>
    <scope>NUCLEOTIDE SEQUENCE</scope>
    <source>
        <strain evidence="1">CBS 113979</strain>
    </source>
</reference>
<name>A0A6G1GZ18_9PEZI</name>
<sequence>MKTLHTSIMTSNTSLSLPSRLTTPLPPDVWTYYRLADGSEPAKGFGGRVLHYCLSCPRNPYSTYHSGNAIKHINAKHLDIARRLNSRLSLPPPSTPSQPSITSFLTTLPAVHSTITLRESFDYQAYNRALISLITRRRLPFSTVE</sequence>
<organism evidence="1 2">
    <name type="scientific">Aulographum hederae CBS 113979</name>
    <dbReference type="NCBI Taxonomy" id="1176131"/>
    <lineage>
        <taxon>Eukaryota</taxon>
        <taxon>Fungi</taxon>
        <taxon>Dikarya</taxon>
        <taxon>Ascomycota</taxon>
        <taxon>Pezizomycotina</taxon>
        <taxon>Dothideomycetes</taxon>
        <taxon>Pleosporomycetidae</taxon>
        <taxon>Aulographales</taxon>
        <taxon>Aulographaceae</taxon>
    </lineage>
</organism>